<feature type="transmembrane region" description="Helical" evidence="1">
    <location>
        <begin position="362"/>
        <end position="383"/>
    </location>
</feature>
<feature type="transmembrane region" description="Helical" evidence="1">
    <location>
        <begin position="341"/>
        <end position="356"/>
    </location>
</feature>
<feature type="transmembrane region" description="Helical" evidence="1">
    <location>
        <begin position="143"/>
        <end position="165"/>
    </location>
</feature>
<keyword evidence="1" id="KW-0812">Transmembrane</keyword>
<organism evidence="2 3">
    <name type="scientific">Candidatus Methanoperedens nitratireducens</name>
    <dbReference type="NCBI Taxonomy" id="1392998"/>
    <lineage>
        <taxon>Archaea</taxon>
        <taxon>Methanobacteriati</taxon>
        <taxon>Methanobacteriota</taxon>
        <taxon>Stenosarchaea group</taxon>
        <taxon>Methanomicrobia</taxon>
        <taxon>Methanosarcinales</taxon>
        <taxon>ANME-2 cluster</taxon>
        <taxon>Candidatus Methanoperedentaceae</taxon>
        <taxon>Candidatus Methanoperedens</taxon>
    </lineage>
</organism>
<evidence type="ECO:0000313" key="2">
    <source>
        <dbReference type="EMBL" id="SNQ61727.1"/>
    </source>
</evidence>
<protein>
    <submittedName>
        <fullName evidence="2">Uncharacterized protein</fullName>
    </submittedName>
</protein>
<feature type="transmembrane region" description="Helical" evidence="1">
    <location>
        <begin position="18"/>
        <end position="36"/>
    </location>
</feature>
<feature type="transmembrane region" description="Helical" evidence="1">
    <location>
        <begin position="90"/>
        <end position="122"/>
    </location>
</feature>
<dbReference type="Proteomes" id="UP000218615">
    <property type="component" value="Unassembled WGS sequence"/>
</dbReference>
<keyword evidence="1" id="KW-0472">Membrane</keyword>
<sequence>MVTIMTEPGLANPITEPLLFWTVILYLAFLFHSWKIKELNDDIKSIEILFLSGALGYVFLKLSDYLTPIIDVHKWLNYLKSLDPFGPSLMFNLYFGIILILIYYLLLALFTFLILSIIQFCVDPNKQILYKYHRFKILRKYKITELLGIGIPLILLSFGGIFFAIGGIMVFSKSMKFSSLDFWSIIYLLSPIFGIIFLLLVLIGLGRILYLTFKKYSQPFIHIILDKVKKFQFTINSQLNVPYLFSWDKIPGSDNERLLDFLKKNYGVDWIKRAQIKKIDPNTIFANTAYTKNYILLILNNKKTKVNLEIGNGRTDEFIVEIKNNKLNIYNFLNFNKKQKLLLIYIWIYLAIITLIEFKGEYLFRVIIDCILLLLLFIILIFYKKIYTLWQELK</sequence>
<keyword evidence="3" id="KW-1185">Reference proteome</keyword>
<dbReference type="EMBL" id="FZMP01000194">
    <property type="protein sequence ID" value="SNQ61727.1"/>
    <property type="molecule type" value="Genomic_DNA"/>
</dbReference>
<feature type="transmembrane region" description="Helical" evidence="1">
    <location>
        <begin position="48"/>
        <end position="70"/>
    </location>
</feature>
<dbReference type="AlphaFoldDB" id="A0A284VRC0"/>
<gene>
    <name evidence="2" type="ORF">MNV_480022</name>
</gene>
<accession>A0A284VRC0</accession>
<proteinExistence type="predicted"/>
<keyword evidence="1" id="KW-1133">Transmembrane helix</keyword>
<evidence type="ECO:0000256" key="1">
    <source>
        <dbReference type="SAM" id="Phobius"/>
    </source>
</evidence>
<name>A0A284VRC0_9EURY</name>
<evidence type="ECO:0000313" key="3">
    <source>
        <dbReference type="Proteomes" id="UP000218615"/>
    </source>
</evidence>
<feature type="transmembrane region" description="Helical" evidence="1">
    <location>
        <begin position="185"/>
        <end position="210"/>
    </location>
</feature>
<reference evidence="3" key="1">
    <citation type="submission" date="2017-06" db="EMBL/GenBank/DDBJ databases">
        <authorList>
            <person name="Cremers G."/>
        </authorList>
    </citation>
    <scope>NUCLEOTIDE SEQUENCE [LARGE SCALE GENOMIC DNA]</scope>
</reference>